<dbReference type="AlphaFoldDB" id="A0A5M9QJ40"/>
<comment type="similarity">
    <text evidence="3 8">Belongs to the HMBS family.</text>
</comment>
<dbReference type="InterPro" id="IPR000860">
    <property type="entry name" value="HemC"/>
</dbReference>
<evidence type="ECO:0000256" key="1">
    <source>
        <dbReference type="ARBA" id="ARBA00002869"/>
    </source>
</evidence>
<evidence type="ECO:0000259" key="9">
    <source>
        <dbReference type="Pfam" id="PF01379"/>
    </source>
</evidence>
<evidence type="ECO:0000256" key="4">
    <source>
        <dbReference type="ARBA" id="ARBA00011245"/>
    </source>
</evidence>
<comment type="subunit">
    <text evidence="4 8">Monomer.</text>
</comment>
<dbReference type="PROSITE" id="PS00533">
    <property type="entry name" value="PORPHOBILINOGEN_DEAM"/>
    <property type="match status" value="1"/>
</dbReference>
<evidence type="ECO:0000313" key="12">
    <source>
        <dbReference type="Proteomes" id="UP000323707"/>
    </source>
</evidence>
<dbReference type="GO" id="GO:0005737">
    <property type="term" value="C:cytoplasm"/>
    <property type="evidence" value="ECO:0007669"/>
    <property type="project" value="UniProtKB-UniRule"/>
</dbReference>
<name>A0A5M9QJ40_9HELI</name>
<dbReference type="RefSeq" id="WP_150337858.1">
    <property type="nucleotide sequence ID" value="NZ_JAERIX010000017.1"/>
</dbReference>
<comment type="catalytic activity">
    <reaction evidence="7 8">
        <text>4 porphobilinogen + H2O = hydroxymethylbilane + 4 NH4(+)</text>
        <dbReference type="Rhea" id="RHEA:13185"/>
        <dbReference type="ChEBI" id="CHEBI:15377"/>
        <dbReference type="ChEBI" id="CHEBI:28938"/>
        <dbReference type="ChEBI" id="CHEBI:57845"/>
        <dbReference type="ChEBI" id="CHEBI:58126"/>
        <dbReference type="EC" id="2.5.1.61"/>
    </reaction>
</comment>
<dbReference type="UniPathway" id="UPA00251">
    <property type="reaction ID" value="UER00319"/>
</dbReference>
<protein>
    <recommendedName>
        <fullName evidence="8">Porphobilinogen deaminase</fullName>
        <shortName evidence="8">PBG</shortName>
        <ecNumber evidence="8">2.5.1.61</ecNumber>
    </recommendedName>
    <alternativeName>
        <fullName evidence="8">Hydroxymethylbilane synthase</fullName>
        <shortName evidence="8">HMBS</shortName>
    </alternativeName>
    <alternativeName>
        <fullName evidence="8">Pre-uroporphyrinogen synthase</fullName>
    </alternativeName>
</protein>
<dbReference type="InterPro" id="IPR022417">
    <property type="entry name" value="Porphobilin_deaminase_N"/>
</dbReference>
<dbReference type="SUPFAM" id="SSF53850">
    <property type="entry name" value="Periplasmic binding protein-like II"/>
    <property type="match status" value="1"/>
</dbReference>
<comment type="function">
    <text evidence="1 8">Tetrapolymerization of the monopyrrole PBG into the hydroxymethylbilane pre-uroporphyrinogen in several discrete steps.</text>
</comment>
<comment type="miscellaneous">
    <text evidence="8">The porphobilinogen subunits are added to the dipyrromethane group.</text>
</comment>
<dbReference type="SUPFAM" id="SSF54782">
    <property type="entry name" value="Porphobilinogen deaminase (hydroxymethylbilane synthase), C-terminal domain"/>
    <property type="match status" value="1"/>
</dbReference>
<dbReference type="PANTHER" id="PTHR11557:SF0">
    <property type="entry name" value="PORPHOBILINOGEN DEAMINASE"/>
    <property type="match status" value="1"/>
</dbReference>
<dbReference type="Pfam" id="PF03900">
    <property type="entry name" value="Porphobil_deamC"/>
    <property type="match status" value="1"/>
</dbReference>
<dbReference type="Proteomes" id="UP000323707">
    <property type="component" value="Unassembled WGS sequence"/>
</dbReference>
<comment type="pathway">
    <text evidence="2">Porphyrin-containing compound metabolism; protoporphyrin-IX biosynthesis; coproporphyrinogen-III from 5-aminolevulinate: step 2/4.</text>
</comment>
<dbReference type="FunFam" id="3.40.190.10:FF:000005">
    <property type="entry name" value="Porphobilinogen deaminase"/>
    <property type="match status" value="1"/>
</dbReference>
<evidence type="ECO:0000259" key="10">
    <source>
        <dbReference type="Pfam" id="PF03900"/>
    </source>
</evidence>
<dbReference type="GO" id="GO:0006782">
    <property type="term" value="P:protoporphyrinogen IX biosynthetic process"/>
    <property type="evidence" value="ECO:0007669"/>
    <property type="project" value="UniProtKB-UniRule"/>
</dbReference>
<evidence type="ECO:0000256" key="3">
    <source>
        <dbReference type="ARBA" id="ARBA00005638"/>
    </source>
</evidence>
<evidence type="ECO:0000256" key="8">
    <source>
        <dbReference type="HAMAP-Rule" id="MF_00260"/>
    </source>
</evidence>
<dbReference type="GO" id="GO:0004418">
    <property type="term" value="F:hydroxymethylbilane synthase activity"/>
    <property type="evidence" value="ECO:0007669"/>
    <property type="project" value="UniProtKB-UniRule"/>
</dbReference>
<dbReference type="InterPro" id="IPR022418">
    <property type="entry name" value="Porphobilinogen_deaminase_C"/>
</dbReference>
<reference evidence="11 12" key="1">
    <citation type="submission" date="2019-09" db="EMBL/GenBank/DDBJ databases">
        <title>Draft genome sequence of various Type strains from the CCUG.</title>
        <authorList>
            <person name="Pineiro-Iglesias B."/>
            <person name="Tunovic T."/>
            <person name="Unosson C."/>
            <person name="Inganas E."/>
            <person name="Ohlen M."/>
            <person name="Cardew S."/>
            <person name="Jensie-Markopoulos S."/>
            <person name="Salva-Serra F."/>
            <person name="Jaen-Luchoro D."/>
            <person name="Karlsson R."/>
            <person name="Svensson-Stadler L."/>
            <person name="Chun J."/>
            <person name="Moore E."/>
        </authorList>
    </citation>
    <scope>NUCLEOTIDE SEQUENCE [LARGE SCALE GENOMIC DNA]</scope>
    <source>
        <strain evidence="11 12">CCUG 32756T</strain>
    </source>
</reference>
<dbReference type="EMBL" id="VXKE01000021">
    <property type="protein sequence ID" value="KAA8707856.1"/>
    <property type="molecule type" value="Genomic_DNA"/>
</dbReference>
<evidence type="ECO:0000256" key="5">
    <source>
        <dbReference type="ARBA" id="ARBA00022679"/>
    </source>
</evidence>
<comment type="caution">
    <text evidence="11">The sequence shown here is derived from an EMBL/GenBank/DDBJ whole genome shotgun (WGS) entry which is preliminary data.</text>
</comment>
<evidence type="ECO:0000256" key="2">
    <source>
        <dbReference type="ARBA" id="ARBA00004735"/>
    </source>
</evidence>
<proteinExistence type="inferred from homology"/>
<sequence>MRKLVIGTRGSALALWQAHYIQDRLLQECGVESSLEIIKTKGDKILDVPLAKIGGKGLFTKELEEKLLTKEIDLAVHSLKDVPVDLPESLALACITEREDVRDCFVSYKYPDFNALAQNARVGTTSLRRSMQLKARRADIACLSLRGNIQTRLNKLESGEFDAIILAYAGLKRLGIAHIPHIVPLSTTEMIPAMGQAALGIECREDDEDLRAVLETLACQRTALCTQAEREFIKVLDGGCQVPIGVHCKLLGEIEKGMVQIKAIVGMPDGSKVLQESISASAQEANIAAKELAHILIKQGAREVLEQAQRFFLQAWGS</sequence>
<gene>
    <name evidence="8 11" type="primary">hemC</name>
    <name evidence="11" type="ORF">F4V45_08320</name>
</gene>
<keyword evidence="5 8" id="KW-0808">Transferase</keyword>
<dbReference type="Pfam" id="PF01379">
    <property type="entry name" value="Porphobil_deam"/>
    <property type="match status" value="1"/>
</dbReference>
<keyword evidence="6 8" id="KW-0627">Porphyrin biosynthesis</keyword>
<evidence type="ECO:0000256" key="6">
    <source>
        <dbReference type="ARBA" id="ARBA00023244"/>
    </source>
</evidence>
<dbReference type="HAMAP" id="MF_00260">
    <property type="entry name" value="Porphobil_deam"/>
    <property type="match status" value="1"/>
</dbReference>
<feature type="domain" description="Porphobilinogen deaminase C-terminal" evidence="10">
    <location>
        <begin position="224"/>
        <end position="296"/>
    </location>
</feature>
<dbReference type="FunFam" id="3.40.190.10:FF:000004">
    <property type="entry name" value="Porphobilinogen deaminase"/>
    <property type="match status" value="1"/>
</dbReference>
<evidence type="ECO:0000256" key="7">
    <source>
        <dbReference type="ARBA" id="ARBA00048169"/>
    </source>
</evidence>
<evidence type="ECO:0000313" key="11">
    <source>
        <dbReference type="EMBL" id="KAA8707856.1"/>
    </source>
</evidence>
<dbReference type="Gene3D" id="3.40.190.10">
    <property type="entry name" value="Periplasmic binding protein-like II"/>
    <property type="match status" value="2"/>
</dbReference>
<dbReference type="Gene3D" id="3.30.160.40">
    <property type="entry name" value="Porphobilinogen deaminase, C-terminal domain"/>
    <property type="match status" value="1"/>
</dbReference>
<feature type="modified residue" description="S-(dipyrrolylmethanemethyl)cysteine" evidence="8">
    <location>
        <position position="240"/>
    </location>
</feature>
<dbReference type="PIRSF" id="PIRSF001438">
    <property type="entry name" value="4pyrrol_synth_OHMeBilane_synth"/>
    <property type="match status" value="1"/>
</dbReference>
<dbReference type="PRINTS" id="PR00151">
    <property type="entry name" value="PORPHBDMNASE"/>
</dbReference>
<dbReference type="NCBIfam" id="TIGR00212">
    <property type="entry name" value="hemC"/>
    <property type="match status" value="1"/>
</dbReference>
<feature type="domain" description="Porphobilinogen deaminase N-terminal" evidence="9">
    <location>
        <begin position="4"/>
        <end position="211"/>
    </location>
</feature>
<accession>A0A5M9QJ40</accession>
<dbReference type="EC" id="2.5.1.61" evidence="8"/>
<dbReference type="InterPro" id="IPR022419">
    <property type="entry name" value="Porphobilin_deaminase_cofac_BS"/>
</dbReference>
<dbReference type="InterPro" id="IPR036803">
    <property type="entry name" value="Porphobilinogen_deaminase_C_sf"/>
</dbReference>
<dbReference type="PANTHER" id="PTHR11557">
    <property type="entry name" value="PORPHOBILINOGEN DEAMINASE"/>
    <property type="match status" value="1"/>
</dbReference>
<comment type="cofactor">
    <cofactor evidence="8">
        <name>dipyrromethane</name>
        <dbReference type="ChEBI" id="CHEBI:60342"/>
    </cofactor>
    <text evidence="8">Binds 1 dipyrromethane group covalently.</text>
</comment>
<dbReference type="CDD" id="cd13646">
    <property type="entry name" value="PBP2_EcHMBS_like"/>
    <property type="match status" value="1"/>
</dbReference>
<organism evidence="11 12">
    <name type="scientific">Helicobacter canis</name>
    <dbReference type="NCBI Taxonomy" id="29419"/>
    <lineage>
        <taxon>Bacteria</taxon>
        <taxon>Pseudomonadati</taxon>
        <taxon>Campylobacterota</taxon>
        <taxon>Epsilonproteobacteria</taxon>
        <taxon>Campylobacterales</taxon>
        <taxon>Helicobacteraceae</taxon>
        <taxon>Helicobacter</taxon>
    </lineage>
</organism>